<keyword evidence="2 5" id="KW-0812">Transmembrane</keyword>
<evidence type="ECO:0000256" key="1">
    <source>
        <dbReference type="ARBA" id="ARBA00004141"/>
    </source>
</evidence>
<keyword evidence="8" id="KW-1185">Reference proteome</keyword>
<feature type="transmembrane region" description="Helical" evidence="5">
    <location>
        <begin position="28"/>
        <end position="47"/>
    </location>
</feature>
<evidence type="ECO:0000256" key="3">
    <source>
        <dbReference type="ARBA" id="ARBA00022989"/>
    </source>
</evidence>
<dbReference type="SUPFAM" id="SSF81324">
    <property type="entry name" value="Voltage-gated potassium channels"/>
    <property type="match status" value="1"/>
</dbReference>
<dbReference type="Pfam" id="PF00520">
    <property type="entry name" value="Ion_trans"/>
    <property type="match status" value="1"/>
</dbReference>
<dbReference type="OrthoDB" id="5297065at2"/>
<dbReference type="PANTHER" id="PTHR10037:SF62">
    <property type="entry name" value="SODIUM CHANNEL PROTEIN 60E"/>
    <property type="match status" value="1"/>
</dbReference>
<evidence type="ECO:0000256" key="2">
    <source>
        <dbReference type="ARBA" id="ARBA00022692"/>
    </source>
</evidence>
<dbReference type="GO" id="GO:0005248">
    <property type="term" value="F:voltage-gated sodium channel activity"/>
    <property type="evidence" value="ECO:0007669"/>
    <property type="project" value="TreeGrafter"/>
</dbReference>
<keyword evidence="7" id="KW-0407">Ion channel</keyword>
<dbReference type="RefSeq" id="WP_143015110.1">
    <property type="nucleotide sequence ID" value="NZ_FNAD01000025.1"/>
</dbReference>
<dbReference type="Proteomes" id="UP000198949">
    <property type="component" value="Unassembled WGS sequence"/>
</dbReference>
<dbReference type="EMBL" id="FNAD01000025">
    <property type="protein sequence ID" value="SDE51084.1"/>
    <property type="molecule type" value="Genomic_DNA"/>
</dbReference>
<evidence type="ECO:0000256" key="4">
    <source>
        <dbReference type="ARBA" id="ARBA00023136"/>
    </source>
</evidence>
<dbReference type="GO" id="GO:0001518">
    <property type="term" value="C:voltage-gated sodium channel complex"/>
    <property type="evidence" value="ECO:0007669"/>
    <property type="project" value="TreeGrafter"/>
</dbReference>
<evidence type="ECO:0000259" key="6">
    <source>
        <dbReference type="Pfam" id="PF00520"/>
    </source>
</evidence>
<organism evidence="7 8">
    <name type="scientific">Glycomyces harbinensis</name>
    <dbReference type="NCBI Taxonomy" id="58114"/>
    <lineage>
        <taxon>Bacteria</taxon>
        <taxon>Bacillati</taxon>
        <taxon>Actinomycetota</taxon>
        <taxon>Actinomycetes</taxon>
        <taxon>Glycomycetales</taxon>
        <taxon>Glycomycetaceae</taxon>
        <taxon>Glycomyces</taxon>
    </lineage>
</organism>
<keyword evidence="7" id="KW-0406">Ion transport</keyword>
<dbReference type="AlphaFoldDB" id="A0A1G7DHQ8"/>
<dbReference type="InterPro" id="IPR005821">
    <property type="entry name" value="Ion_trans_dom"/>
</dbReference>
<dbReference type="PANTHER" id="PTHR10037">
    <property type="entry name" value="VOLTAGE-GATED CATION CHANNEL CALCIUM AND SODIUM"/>
    <property type="match status" value="1"/>
</dbReference>
<feature type="transmembrane region" description="Helical" evidence="5">
    <location>
        <begin position="148"/>
        <end position="168"/>
    </location>
</feature>
<dbReference type="Gene3D" id="1.20.120.350">
    <property type="entry name" value="Voltage-gated potassium channels. Chain C"/>
    <property type="match status" value="1"/>
</dbReference>
<evidence type="ECO:0000313" key="7">
    <source>
        <dbReference type="EMBL" id="SDE51084.1"/>
    </source>
</evidence>
<dbReference type="InterPro" id="IPR027359">
    <property type="entry name" value="Volt_channel_dom_sf"/>
</dbReference>
<dbReference type="Gene3D" id="1.10.287.70">
    <property type="match status" value="1"/>
</dbReference>
<evidence type="ECO:0000256" key="5">
    <source>
        <dbReference type="SAM" id="Phobius"/>
    </source>
</evidence>
<feature type="transmembrane region" description="Helical" evidence="5">
    <location>
        <begin position="59"/>
        <end position="79"/>
    </location>
</feature>
<name>A0A1G7DHQ8_9ACTN</name>
<proteinExistence type="predicted"/>
<accession>A0A1G7DHQ8</accession>
<gene>
    <name evidence="7" type="ORF">SAMN05216270_12539</name>
</gene>
<dbReference type="STRING" id="58114.SAMN05216270_12539"/>
<feature type="transmembrane region" description="Helical" evidence="5">
    <location>
        <begin position="212"/>
        <end position="234"/>
    </location>
</feature>
<evidence type="ECO:0000313" key="8">
    <source>
        <dbReference type="Proteomes" id="UP000198949"/>
    </source>
</evidence>
<sequence>MRVPTLGTDPSRIPAACRALLAHRRFQMLSIAVIVVNGAVLGAMTFPRAERVAGGFLHWVDYVCLVFFSLEVAAGIVSFGRRPWRYFRDGWNVFDFVIVVASFLPGIRENVTILRMLRLARIVRIFRSMPSLRLILVSAGKALPKSAGVFALTGLVMYLWAMIGWIAFNKSDPAHFGTVGKALLNLFQLVAFDDMGNVIRASMANNMWTLPYYVVFILFGAFILVNLMIGVVLASMEEAQKLDDEDGQVSADTALLLERIDKLQSTVDKLADDQERARQYTPFR</sequence>
<reference evidence="8" key="1">
    <citation type="submission" date="2016-10" db="EMBL/GenBank/DDBJ databases">
        <authorList>
            <person name="Varghese N."/>
            <person name="Submissions S."/>
        </authorList>
    </citation>
    <scope>NUCLEOTIDE SEQUENCE [LARGE SCALE GENOMIC DNA]</scope>
    <source>
        <strain evidence="8">CGMCC 4.3516</strain>
    </source>
</reference>
<dbReference type="InterPro" id="IPR043203">
    <property type="entry name" value="VGCC_Ca_Na"/>
</dbReference>
<keyword evidence="4 5" id="KW-0472">Membrane</keyword>
<comment type="subcellular location">
    <subcellularLocation>
        <location evidence="1">Membrane</location>
        <topology evidence="1">Multi-pass membrane protein</topology>
    </subcellularLocation>
</comment>
<feature type="domain" description="Ion transport" evidence="6">
    <location>
        <begin position="23"/>
        <end position="241"/>
    </location>
</feature>
<protein>
    <submittedName>
        <fullName evidence="7">Voltage-gated sodium channel</fullName>
    </submittedName>
</protein>
<keyword evidence="3 5" id="KW-1133">Transmembrane helix</keyword>
<keyword evidence="7" id="KW-0813">Transport</keyword>